<dbReference type="Pfam" id="PF07739">
    <property type="entry name" value="TipAS"/>
    <property type="match status" value="1"/>
</dbReference>
<dbReference type="InterPro" id="IPR012925">
    <property type="entry name" value="TipAS_dom"/>
</dbReference>
<proteinExistence type="predicted"/>
<feature type="domain" description="HTH merR-type" evidence="2">
    <location>
        <begin position="12"/>
        <end position="81"/>
    </location>
</feature>
<dbReference type="Pfam" id="PF13411">
    <property type="entry name" value="MerR_1"/>
    <property type="match status" value="1"/>
</dbReference>
<name>A0A5M3X295_9ACTN</name>
<evidence type="ECO:0000313" key="3">
    <source>
        <dbReference type="EMBL" id="GES15170.1"/>
    </source>
</evidence>
<dbReference type="PROSITE" id="PS00552">
    <property type="entry name" value="HTH_MERR_1"/>
    <property type="match status" value="1"/>
</dbReference>
<dbReference type="InterPro" id="IPR047057">
    <property type="entry name" value="MerR_fam"/>
</dbReference>
<dbReference type="SUPFAM" id="SSF46955">
    <property type="entry name" value="Putative DNA-binding domain"/>
    <property type="match status" value="1"/>
</dbReference>
<organism evidence="3 4">
    <name type="scientific">Acrocarpospora macrocephala</name>
    <dbReference type="NCBI Taxonomy" id="150177"/>
    <lineage>
        <taxon>Bacteria</taxon>
        <taxon>Bacillati</taxon>
        <taxon>Actinomycetota</taxon>
        <taxon>Actinomycetes</taxon>
        <taxon>Streptosporangiales</taxon>
        <taxon>Streptosporangiaceae</taxon>
        <taxon>Acrocarpospora</taxon>
    </lineage>
</organism>
<keyword evidence="4" id="KW-1185">Reference proteome</keyword>
<dbReference type="Gene3D" id="1.10.1660.10">
    <property type="match status" value="1"/>
</dbReference>
<accession>A0A5M3X295</accession>
<dbReference type="GO" id="GO:0003677">
    <property type="term" value="F:DNA binding"/>
    <property type="evidence" value="ECO:0007669"/>
    <property type="project" value="UniProtKB-KW"/>
</dbReference>
<evidence type="ECO:0000256" key="1">
    <source>
        <dbReference type="ARBA" id="ARBA00023125"/>
    </source>
</evidence>
<keyword evidence="1" id="KW-0238">DNA-binding</keyword>
<dbReference type="InterPro" id="IPR009061">
    <property type="entry name" value="DNA-bd_dom_put_sf"/>
</dbReference>
<evidence type="ECO:0000313" key="4">
    <source>
        <dbReference type="Proteomes" id="UP000331127"/>
    </source>
</evidence>
<dbReference type="EMBL" id="BLAE01000071">
    <property type="protein sequence ID" value="GES15170.1"/>
    <property type="molecule type" value="Genomic_DNA"/>
</dbReference>
<dbReference type="Proteomes" id="UP000331127">
    <property type="component" value="Unassembled WGS sequence"/>
</dbReference>
<dbReference type="AlphaFoldDB" id="A0A5M3X295"/>
<evidence type="ECO:0000259" key="2">
    <source>
        <dbReference type="PROSITE" id="PS50937"/>
    </source>
</evidence>
<dbReference type="PROSITE" id="PS50937">
    <property type="entry name" value="HTH_MERR_2"/>
    <property type="match status" value="1"/>
</dbReference>
<protein>
    <recommendedName>
        <fullName evidence="2">HTH merR-type domain-containing protein</fullName>
    </recommendedName>
</protein>
<reference evidence="3 4" key="1">
    <citation type="submission" date="2019-10" db="EMBL/GenBank/DDBJ databases">
        <title>Whole genome shotgun sequence of Acrocarpospora macrocephala NBRC 16266.</title>
        <authorList>
            <person name="Ichikawa N."/>
            <person name="Kimura A."/>
            <person name="Kitahashi Y."/>
            <person name="Komaki H."/>
            <person name="Oguchi A."/>
        </authorList>
    </citation>
    <scope>NUCLEOTIDE SEQUENCE [LARGE SCALE GENOMIC DNA]</scope>
    <source>
        <strain evidence="3 4">NBRC 16266</strain>
    </source>
</reference>
<dbReference type="InterPro" id="IPR000551">
    <property type="entry name" value="MerR-type_HTH_dom"/>
</dbReference>
<dbReference type="CDD" id="cd01106">
    <property type="entry name" value="HTH_TipAL-Mta"/>
    <property type="match status" value="1"/>
</dbReference>
<dbReference type="PANTHER" id="PTHR30204:SF90">
    <property type="entry name" value="HTH-TYPE TRANSCRIPTIONAL ACTIVATOR MTA"/>
    <property type="match status" value="1"/>
</dbReference>
<dbReference type="PANTHER" id="PTHR30204">
    <property type="entry name" value="REDOX-CYCLING DRUG-SENSING TRANSCRIPTIONAL ACTIVATOR SOXR"/>
    <property type="match status" value="1"/>
</dbReference>
<sequence>MKNMIEADNKRRWSVGELARATGLTVRTLHHYDQIGLLTPHERTASGHRRYTEHDLRRLYRIRALSALGLSLDEIASVLADQDDELTALHTLLTAQLHDLTAQATRINELRTRIDGLLQRITARQMPSPDQFMSTLELITVYETYFTQEQRDQLAQRRTALGTEAIEAAKHEWAALVEELLPHVAANTPTDDPQVADLIARYQTLGARFHPPAEQGEQTAAAARQMWQDNSTELAARLPWPPDRMIALVEYVNRARQP</sequence>
<comment type="caution">
    <text evidence="3">The sequence shown here is derived from an EMBL/GenBank/DDBJ whole genome shotgun (WGS) entry which is preliminary data.</text>
</comment>
<gene>
    <name evidence="3" type="ORF">Amac_087670</name>
</gene>
<dbReference type="SMART" id="SM00422">
    <property type="entry name" value="HTH_MERR"/>
    <property type="match status" value="1"/>
</dbReference>
<dbReference type="PRINTS" id="PR00040">
    <property type="entry name" value="HTHMERR"/>
</dbReference>
<dbReference type="GO" id="GO:0003700">
    <property type="term" value="F:DNA-binding transcription factor activity"/>
    <property type="evidence" value="ECO:0007669"/>
    <property type="project" value="InterPro"/>
</dbReference>